<feature type="non-terminal residue" evidence="2">
    <location>
        <position position="132"/>
    </location>
</feature>
<feature type="compositionally biased region" description="Basic and acidic residues" evidence="1">
    <location>
        <begin position="106"/>
        <end position="132"/>
    </location>
</feature>
<dbReference type="AlphaFoldDB" id="A0A6J4KMJ7"/>
<organism evidence="2">
    <name type="scientific">uncultured Friedmanniella sp</name>
    <dbReference type="NCBI Taxonomy" id="335381"/>
    <lineage>
        <taxon>Bacteria</taxon>
        <taxon>Bacillati</taxon>
        <taxon>Actinomycetota</taxon>
        <taxon>Actinomycetes</taxon>
        <taxon>Propionibacteriales</taxon>
        <taxon>Nocardioidaceae</taxon>
        <taxon>Friedmanniella</taxon>
        <taxon>environmental samples</taxon>
    </lineage>
</organism>
<feature type="non-terminal residue" evidence="2">
    <location>
        <position position="1"/>
    </location>
</feature>
<proteinExistence type="predicted"/>
<feature type="region of interest" description="Disordered" evidence="1">
    <location>
        <begin position="1"/>
        <end position="132"/>
    </location>
</feature>
<gene>
    <name evidence="2" type="ORF">AVDCRST_MAG48-1880</name>
</gene>
<accession>A0A6J4KMJ7</accession>
<feature type="compositionally biased region" description="Basic residues" evidence="1">
    <location>
        <begin position="44"/>
        <end position="56"/>
    </location>
</feature>
<protein>
    <submittedName>
        <fullName evidence="2">Putative ankyrin-like protein</fullName>
    </submittedName>
</protein>
<dbReference type="EMBL" id="CADCTS010000275">
    <property type="protein sequence ID" value="CAA9308644.1"/>
    <property type="molecule type" value="Genomic_DNA"/>
</dbReference>
<reference evidence="2" key="1">
    <citation type="submission" date="2020-02" db="EMBL/GenBank/DDBJ databases">
        <authorList>
            <person name="Meier V. D."/>
        </authorList>
    </citation>
    <scope>NUCLEOTIDE SEQUENCE</scope>
    <source>
        <strain evidence="2">AVDCRST_MAG48</strain>
    </source>
</reference>
<feature type="compositionally biased region" description="Basic residues" evidence="1">
    <location>
        <begin position="1"/>
        <end position="11"/>
    </location>
</feature>
<sequence length="132" mass="14749">EQQRRPVHRNRPGGSPLRPGPPGPDRGAGGLHRRRRPGRPDQQRRRHPARPRRVLRPRRDGGGAAGAGRRPRPDQRQGADGAGRRGVQAGRRRGPAPARGRRRPRPGRDDRAHDRRLLRPRGHDGAPEHPSL</sequence>
<name>A0A6J4KMJ7_9ACTN</name>
<evidence type="ECO:0000256" key="1">
    <source>
        <dbReference type="SAM" id="MobiDB-lite"/>
    </source>
</evidence>
<feature type="compositionally biased region" description="Basic residues" evidence="1">
    <location>
        <begin position="90"/>
        <end position="105"/>
    </location>
</feature>
<evidence type="ECO:0000313" key="2">
    <source>
        <dbReference type="EMBL" id="CAA9308644.1"/>
    </source>
</evidence>